<organism evidence="6 7">
    <name type="scientific">Candidatus Mediterraneibacter stercorigallinarum</name>
    <dbReference type="NCBI Taxonomy" id="2838686"/>
    <lineage>
        <taxon>Bacteria</taxon>
        <taxon>Bacillati</taxon>
        <taxon>Bacillota</taxon>
        <taxon>Clostridia</taxon>
        <taxon>Lachnospirales</taxon>
        <taxon>Lachnospiraceae</taxon>
        <taxon>Mediterraneibacter</taxon>
    </lineage>
</organism>
<feature type="compositionally biased region" description="Polar residues" evidence="1">
    <location>
        <begin position="1221"/>
        <end position="1234"/>
    </location>
</feature>
<dbReference type="AlphaFoldDB" id="A0A9D2DB78"/>
<evidence type="ECO:0000256" key="1">
    <source>
        <dbReference type="SAM" id="MobiDB-lite"/>
    </source>
</evidence>
<feature type="compositionally biased region" description="Acidic residues" evidence="1">
    <location>
        <begin position="1192"/>
        <end position="1202"/>
    </location>
</feature>
<dbReference type="InterPro" id="IPR039448">
    <property type="entry name" value="Beta_helix"/>
</dbReference>
<dbReference type="InterPro" id="IPR025883">
    <property type="entry name" value="Cadherin-like_domain"/>
</dbReference>
<evidence type="ECO:0000259" key="4">
    <source>
        <dbReference type="Pfam" id="PF12733"/>
    </source>
</evidence>
<sequence>MKKKHVQCVLQRAAAGALSAALILGIWQIPVQAETNSGAESKAKTEKQASGTVYYVSNEGNDENTGTSPEHAWNSLKKVNETVFKPGDQILFECGNIWENQTLSPQGSGTEDAWITIGSYEGDDGIEKPQIAANAQVKDAVSLHNQEYWEISDLDISNTAAGYVNSDTRDDANGSKLADVRGVHISGDSGDVLSGFYMHDLKVHDVTGLVYWIGDLGGSFGETSSQMWPGVWKETGWDDSKRTGGIVMETLEGDGKNPTTFQDVRLEDSELIHNSFGAFTIKQWRGSQLWSDRSDDAQAPEYYDPNWKPHSGITVKNNYVDQTGIYNMNGIYVTSAENVMIEQNVVKNPGVCGIETYFVDNAVIQDNEVYGARPKPGGSDRNGIDADRNVTNTVIQYNYVHDNGDGLLLCGFEYNTVIVRYNVIANCGRNQATGEYNSSYNYLRDYVGNGRIDVYNNVFWHSEDYAPNFSDHVYNGSEVWDYRNNIFYNTGSDENAKYITGKYRTYENNSFYGVTVPSTAKNSITDDPKLMGTLPEGSGTSAADRVKDFSGLIPSPSSPLKGAGVSYEKNSGYYTAEFLERLENLDYSRTTEIQNPPAIGLFEVPDKLDYSVMQGHVTNASGMPLEGASVTITGTNYSAVTDSDGYYCIRDISPLGRYTAEITHPYYKTVSSDAFEITATDFTTLDIVMEIPLTEFGTLSGTVTGKEGPLADAALVLTSADNEKTYEAVTDEAGAYTFDKVSFLHNNYTLSLSKEGYMEITEGNLEISPGTTITKDFFMSVDPGKTTYLINEDFESCETGTFTGNDLWQIFRSSGNESNSVEIVEEDGRKYLKIAKENGSENIAVFNKQALNASGIITVEARVKRSDDSGNYNQFGIYGWNQDDFSSSNPTGLKNPVGTIAFADGKILSHNVTGSSTTAAFGDYQLENWNTVRLVINLDTKTFDIYIDDMETPKGQNQPLRVVNRESIDGFEIFSSSGNTGDFLVDYFRVCTGTPYDYDDADLIGINADGAALTPSDATTYQGTVTAETESISLLPLTSSGFAKVTVNGTEFNGTDAVEVPLQIGENTISVIVTAENGDSKEYTVKITRESPAVPARLTDLQIEGLTISPEFSSDILEYTALAESGTQTVTLKAAPAEGTSITEITVNGISQGTNLTAELKDGENVIEIKVSSADGTNSAIYKITVTKTPSEEENPGEDEEKPGDGGQAPGGSTEDGSHHTPGTNPGSQNPSADNQEDPSNKIPAVQTGDTFNIMIPAGVMAASLLLAIRILTLKRKKIK</sequence>
<dbReference type="Pfam" id="PF13229">
    <property type="entry name" value="Beta_helix"/>
    <property type="match status" value="1"/>
</dbReference>
<evidence type="ECO:0000256" key="2">
    <source>
        <dbReference type="SAM" id="Phobius"/>
    </source>
</evidence>
<keyword evidence="2" id="KW-0812">Transmembrane</keyword>
<dbReference type="Pfam" id="PF12733">
    <property type="entry name" value="Cadherin-like"/>
    <property type="match status" value="2"/>
</dbReference>
<comment type="caution">
    <text evidence="6">The sequence shown here is derived from an EMBL/GenBank/DDBJ whole genome shotgun (WGS) entry which is preliminary data.</text>
</comment>
<feature type="transmembrane region" description="Helical" evidence="2">
    <location>
        <begin position="1254"/>
        <end position="1273"/>
    </location>
</feature>
<reference evidence="6" key="2">
    <citation type="submission" date="2021-04" db="EMBL/GenBank/DDBJ databases">
        <authorList>
            <person name="Gilroy R."/>
        </authorList>
    </citation>
    <scope>NUCLEOTIDE SEQUENCE</scope>
    <source>
        <strain evidence="6">ChiGjej1B1-13045</strain>
    </source>
</reference>
<feature type="domain" description="Right handed beta helix" evidence="5">
    <location>
        <begin position="310"/>
        <end position="463"/>
    </location>
</feature>
<reference evidence="6" key="1">
    <citation type="journal article" date="2021" name="PeerJ">
        <title>Extensive microbial diversity within the chicken gut microbiome revealed by metagenomics and culture.</title>
        <authorList>
            <person name="Gilroy R."/>
            <person name="Ravi A."/>
            <person name="Getino M."/>
            <person name="Pursley I."/>
            <person name="Horton D.L."/>
            <person name="Alikhan N.F."/>
            <person name="Baker D."/>
            <person name="Gharbi K."/>
            <person name="Hall N."/>
            <person name="Watson M."/>
            <person name="Adriaenssens E.M."/>
            <person name="Foster-Nyarko E."/>
            <person name="Jarju S."/>
            <person name="Secka A."/>
            <person name="Antonio M."/>
            <person name="Oren A."/>
            <person name="Chaudhuri R.R."/>
            <person name="La Ragione R."/>
            <person name="Hildebrand F."/>
            <person name="Pallen M.J."/>
        </authorList>
    </citation>
    <scope>NUCLEOTIDE SEQUENCE</scope>
    <source>
        <strain evidence="6">ChiGjej1B1-13045</strain>
    </source>
</reference>
<keyword evidence="6" id="KW-0645">Protease</keyword>
<accession>A0A9D2DB78</accession>
<keyword evidence="3" id="KW-0732">Signal</keyword>
<dbReference type="Gene3D" id="2.160.20.10">
    <property type="entry name" value="Single-stranded right-handed beta-helix, Pectin lyase-like"/>
    <property type="match status" value="2"/>
</dbReference>
<dbReference type="Pfam" id="PF13620">
    <property type="entry name" value="CarboxypepD_reg"/>
    <property type="match status" value="2"/>
</dbReference>
<name>A0A9D2DB78_9FIRM</name>
<gene>
    <name evidence="6" type="ORF">H9817_08080</name>
</gene>
<dbReference type="GO" id="GO:0030246">
    <property type="term" value="F:carbohydrate binding"/>
    <property type="evidence" value="ECO:0007669"/>
    <property type="project" value="InterPro"/>
</dbReference>
<dbReference type="InterPro" id="IPR013784">
    <property type="entry name" value="Carb-bd-like_fold"/>
</dbReference>
<dbReference type="EMBL" id="DXCD01000213">
    <property type="protein sequence ID" value="HIZ13865.1"/>
    <property type="molecule type" value="Genomic_DNA"/>
</dbReference>
<feature type="domain" description="Cadherin-like beta-sandwich-like" evidence="4">
    <location>
        <begin position="1016"/>
        <end position="1090"/>
    </location>
</feature>
<dbReference type="Gene3D" id="2.60.40.1120">
    <property type="entry name" value="Carboxypeptidase-like, regulatory domain"/>
    <property type="match status" value="2"/>
</dbReference>
<feature type="region of interest" description="Disordered" evidence="1">
    <location>
        <begin position="1186"/>
        <end position="1246"/>
    </location>
</feature>
<evidence type="ECO:0000313" key="6">
    <source>
        <dbReference type="EMBL" id="HIZ13865.1"/>
    </source>
</evidence>
<evidence type="ECO:0000259" key="5">
    <source>
        <dbReference type="Pfam" id="PF13229"/>
    </source>
</evidence>
<dbReference type="GO" id="GO:0004180">
    <property type="term" value="F:carboxypeptidase activity"/>
    <property type="evidence" value="ECO:0007669"/>
    <property type="project" value="UniProtKB-KW"/>
</dbReference>
<dbReference type="InterPro" id="IPR008969">
    <property type="entry name" value="CarboxyPept-like_regulatory"/>
</dbReference>
<keyword evidence="2" id="KW-1133">Transmembrane helix</keyword>
<dbReference type="SUPFAM" id="SSF49464">
    <property type="entry name" value="Carboxypeptidase regulatory domain-like"/>
    <property type="match status" value="1"/>
</dbReference>
<dbReference type="SUPFAM" id="SSF51126">
    <property type="entry name" value="Pectin lyase-like"/>
    <property type="match status" value="1"/>
</dbReference>
<keyword evidence="6" id="KW-0378">Hydrolase</keyword>
<keyword evidence="2" id="KW-0472">Membrane</keyword>
<dbReference type="SUPFAM" id="SSF49452">
    <property type="entry name" value="Starch-binding domain-like"/>
    <property type="match status" value="1"/>
</dbReference>
<keyword evidence="6" id="KW-0121">Carboxypeptidase</keyword>
<dbReference type="SMART" id="SM00710">
    <property type="entry name" value="PbH1"/>
    <property type="match status" value="7"/>
</dbReference>
<dbReference type="InterPro" id="IPR011050">
    <property type="entry name" value="Pectin_lyase_fold/virulence"/>
</dbReference>
<evidence type="ECO:0000256" key="3">
    <source>
        <dbReference type="SAM" id="SignalP"/>
    </source>
</evidence>
<dbReference type="Proteomes" id="UP000824017">
    <property type="component" value="Unassembled WGS sequence"/>
</dbReference>
<dbReference type="InterPro" id="IPR006626">
    <property type="entry name" value="PbH1"/>
</dbReference>
<feature type="chain" id="PRO_5039153198" evidence="3">
    <location>
        <begin position="34"/>
        <end position="1280"/>
    </location>
</feature>
<evidence type="ECO:0000313" key="7">
    <source>
        <dbReference type="Proteomes" id="UP000824017"/>
    </source>
</evidence>
<proteinExistence type="predicted"/>
<dbReference type="InterPro" id="IPR012334">
    <property type="entry name" value="Pectin_lyas_fold"/>
</dbReference>
<protein>
    <submittedName>
        <fullName evidence="6">Carboxypeptidase regulatory-like domain-containing protein</fullName>
    </submittedName>
</protein>
<feature type="signal peptide" evidence="3">
    <location>
        <begin position="1"/>
        <end position="33"/>
    </location>
</feature>
<feature type="domain" description="Cadherin-like beta-sandwich-like" evidence="4">
    <location>
        <begin position="1099"/>
        <end position="1188"/>
    </location>
</feature>